<organism evidence="11 12">
    <name type="scientific">Leptospira ilyithenensis</name>
    <dbReference type="NCBI Taxonomy" id="2484901"/>
    <lineage>
        <taxon>Bacteria</taxon>
        <taxon>Pseudomonadati</taxon>
        <taxon>Spirochaetota</taxon>
        <taxon>Spirochaetia</taxon>
        <taxon>Leptospirales</taxon>
        <taxon>Leptospiraceae</taxon>
        <taxon>Leptospira</taxon>
    </lineage>
</organism>
<proteinExistence type="inferred from homology"/>
<keyword evidence="7 10" id="KW-1208">Phospholipid metabolism</keyword>
<dbReference type="SUPFAM" id="SSF53659">
    <property type="entry name" value="Isocitrate/Isopropylmalate dehydrogenase-like"/>
    <property type="match status" value="1"/>
</dbReference>
<evidence type="ECO:0000313" key="12">
    <source>
        <dbReference type="Proteomes" id="UP000298264"/>
    </source>
</evidence>
<dbReference type="AlphaFoldDB" id="A0A4R9LNS6"/>
<comment type="pathway">
    <text evidence="10">Lipid metabolism; phospholipid metabolism.</text>
</comment>
<evidence type="ECO:0000256" key="8">
    <source>
        <dbReference type="ARBA" id="ARBA00024069"/>
    </source>
</evidence>
<keyword evidence="5 10" id="KW-0443">Lipid metabolism</keyword>
<comment type="function">
    <text evidence="10">Catalyzes the reversible formation of acyl-phosphate (acyl-PO(4)) from acyl-[acyl-carrier-protein] (acyl-ACP). This enzyme utilizes acyl-ACP as fatty acyl donor, but not acyl-CoA.</text>
</comment>
<evidence type="ECO:0000256" key="9">
    <source>
        <dbReference type="ARBA" id="ARBA00046608"/>
    </source>
</evidence>
<evidence type="ECO:0000256" key="6">
    <source>
        <dbReference type="ARBA" id="ARBA00023209"/>
    </source>
</evidence>
<evidence type="ECO:0000256" key="5">
    <source>
        <dbReference type="ARBA" id="ARBA00023098"/>
    </source>
</evidence>
<comment type="subcellular location">
    <subcellularLocation>
        <location evidence="10">Cytoplasm</location>
    </subcellularLocation>
    <text evidence="10">Associated with the membrane possibly through PlsY.</text>
</comment>
<evidence type="ECO:0000256" key="2">
    <source>
        <dbReference type="ARBA" id="ARBA00022490"/>
    </source>
</evidence>
<sequence length="340" mass="36390">MWVAVDAMSGDYGPECIVEGAVLAVRELGLSVSLVGDEQELLDLLLKFDYDTEKIRVVHSTEIIGMNDSPSIAVRAMEDSSVVKAVRLVAEKECVGVFSPGNTGATMAAALLHMGRLPGVLRPPIAAPIPREVGPPLLLLDAGANVDCKPEYLAQFAVMGEIYSREVFGIQNPKVGILSNGEEDKKGNAVTVKTFEILKKIPFNFIGNVEGRDLYGSGRDVDVVVCDGYTGNIVLKATEGLAKSIFNVLKNSIRQSSFAQTGALLLKSTFTAVKKRLDYAEYGGALLLGVEGICMIGHGSSSALAVKNAIRVITECAKQKVNERIAARILEFRTVMGDSI</sequence>
<keyword evidence="11" id="KW-0012">Acyltransferase</keyword>
<evidence type="ECO:0000313" key="11">
    <source>
        <dbReference type="EMBL" id="TGN07132.1"/>
    </source>
</evidence>
<dbReference type="RefSeq" id="WP_135765853.1">
    <property type="nucleotide sequence ID" value="NZ_RQHV01000062.1"/>
</dbReference>
<dbReference type="InterPro" id="IPR003664">
    <property type="entry name" value="FA_synthesis"/>
</dbReference>
<keyword evidence="6 10" id="KW-0594">Phospholipid biosynthesis</keyword>
<keyword evidence="4 10" id="KW-0808">Transferase</keyword>
<dbReference type="OrthoDB" id="9806408at2"/>
<dbReference type="EC" id="2.3.1.274" evidence="8 10"/>
<keyword evidence="12" id="KW-1185">Reference proteome</keyword>
<dbReference type="Proteomes" id="UP000298264">
    <property type="component" value="Unassembled WGS sequence"/>
</dbReference>
<dbReference type="InterPro" id="IPR012281">
    <property type="entry name" value="Phospholipid_synth_PlsX-like"/>
</dbReference>
<dbReference type="Gene3D" id="3.40.718.10">
    <property type="entry name" value="Isopropylmalate Dehydrogenase"/>
    <property type="match status" value="1"/>
</dbReference>
<evidence type="ECO:0000256" key="7">
    <source>
        <dbReference type="ARBA" id="ARBA00023264"/>
    </source>
</evidence>
<comment type="catalytic activity">
    <reaction evidence="1 10">
        <text>a fatty acyl-[ACP] + phosphate = an acyl phosphate + holo-[ACP]</text>
        <dbReference type="Rhea" id="RHEA:42292"/>
        <dbReference type="Rhea" id="RHEA-COMP:9685"/>
        <dbReference type="Rhea" id="RHEA-COMP:14125"/>
        <dbReference type="ChEBI" id="CHEBI:43474"/>
        <dbReference type="ChEBI" id="CHEBI:59918"/>
        <dbReference type="ChEBI" id="CHEBI:64479"/>
        <dbReference type="ChEBI" id="CHEBI:138651"/>
        <dbReference type="EC" id="2.3.1.274"/>
    </reaction>
</comment>
<keyword evidence="2 10" id="KW-0963">Cytoplasm</keyword>
<accession>A0A4R9LNS6</accession>
<dbReference type="EMBL" id="RQHV01000062">
    <property type="protein sequence ID" value="TGN07132.1"/>
    <property type="molecule type" value="Genomic_DNA"/>
</dbReference>
<reference evidence="11" key="1">
    <citation type="journal article" date="2019" name="PLoS Negl. Trop. Dis.">
        <title>Revisiting the worldwide diversity of Leptospira species in the environment.</title>
        <authorList>
            <person name="Vincent A.T."/>
            <person name="Schiettekatte O."/>
            <person name="Bourhy P."/>
            <person name="Veyrier F.J."/>
            <person name="Picardeau M."/>
        </authorList>
    </citation>
    <scope>NUCLEOTIDE SEQUENCE [LARGE SCALE GENOMIC DNA]</scope>
    <source>
        <strain evidence="11">201400974</strain>
    </source>
</reference>
<comment type="caution">
    <text evidence="11">The sequence shown here is derived from an EMBL/GenBank/DDBJ whole genome shotgun (WGS) entry which is preliminary data.</text>
</comment>
<evidence type="ECO:0000256" key="3">
    <source>
        <dbReference type="ARBA" id="ARBA00022516"/>
    </source>
</evidence>
<protein>
    <recommendedName>
        <fullName evidence="8 10">Phosphate acyltransferase</fullName>
        <ecNumber evidence="8 10">2.3.1.274</ecNumber>
    </recommendedName>
    <alternativeName>
        <fullName evidence="10">Acyl-ACP phosphotransacylase</fullName>
    </alternativeName>
    <alternativeName>
        <fullName evidence="10">Acyl-[acyl-carrier-protein]--phosphate acyltransferase</fullName>
    </alternativeName>
    <alternativeName>
        <fullName evidence="10">Phosphate-acyl-ACP acyltransferase</fullName>
    </alternativeName>
</protein>
<dbReference type="NCBIfam" id="TIGR00182">
    <property type="entry name" value="plsX"/>
    <property type="match status" value="1"/>
</dbReference>
<evidence type="ECO:0000256" key="4">
    <source>
        <dbReference type="ARBA" id="ARBA00022679"/>
    </source>
</evidence>
<dbReference type="GO" id="GO:0043811">
    <property type="term" value="F:phosphate:acyl-[acyl carrier protein] acyltransferase activity"/>
    <property type="evidence" value="ECO:0007669"/>
    <property type="project" value="UniProtKB-UniRule"/>
</dbReference>
<evidence type="ECO:0000256" key="10">
    <source>
        <dbReference type="HAMAP-Rule" id="MF_00019"/>
    </source>
</evidence>
<gene>
    <name evidence="10 11" type="primary">plsX</name>
    <name evidence="11" type="ORF">EHS11_18635</name>
</gene>
<dbReference type="PANTHER" id="PTHR30100:SF1">
    <property type="entry name" value="PHOSPHATE ACYLTRANSFERASE"/>
    <property type="match status" value="1"/>
</dbReference>
<dbReference type="Pfam" id="PF02504">
    <property type="entry name" value="FA_synthesis"/>
    <property type="match status" value="1"/>
</dbReference>
<evidence type="ECO:0000256" key="1">
    <source>
        <dbReference type="ARBA" id="ARBA00001232"/>
    </source>
</evidence>
<name>A0A4R9LNS6_9LEPT</name>
<dbReference type="GO" id="GO:0008654">
    <property type="term" value="P:phospholipid biosynthetic process"/>
    <property type="evidence" value="ECO:0007669"/>
    <property type="project" value="UniProtKB-KW"/>
</dbReference>
<dbReference type="PIRSF" id="PIRSF002465">
    <property type="entry name" value="Phsphlp_syn_PlsX"/>
    <property type="match status" value="1"/>
</dbReference>
<dbReference type="UniPathway" id="UPA00085"/>
<dbReference type="PANTHER" id="PTHR30100">
    <property type="entry name" value="FATTY ACID/PHOSPHOLIPID SYNTHESIS PROTEIN PLSX"/>
    <property type="match status" value="1"/>
</dbReference>
<dbReference type="HAMAP" id="MF_00019">
    <property type="entry name" value="PlsX"/>
    <property type="match status" value="1"/>
</dbReference>
<comment type="similarity">
    <text evidence="10">Belongs to the PlsX family.</text>
</comment>
<keyword evidence="3 10" id="KW-0444">Lipid biosynthesis</keyword>
<dbReference type="GO" id="GO:0005737">
    <property type="term" value="C:cytoplasm"/>
    <property type="evidence" value="ECO:0007669"/>
    <property type="project" value="UniProtKB-SubCell"/>
</dbReference>
<dbReference type="GO" id="GO:0006633">
    <property type="term" value="P:fatty acid biosynthetic process"/>
    <property type="evidence" value="ECO:0007669"/>
    <property type="project" value="UniProtKB-UniRule"/>
</dbReference>
<comment type="subunit">
    <text evidence="9 10">Homodimer. Probably interacts with PlsY.</text>
</comment>